<keyword evidence="1" id="KW-0479">Metal-binding</keyword>
<comment type="caution">
    <text evidence="4">The sequence shown here is derived from an EMBL/GenBank/DDBJ whole genome shotgun (WGS) entry which is preliminary data.</text>
</comment>
<dbReference type="InterPro" id="IPR038081">
    <property type="entry name" value="CalX-like_sf"/>
</dbReference>
<dbReference type="SUPFAM" id="SSF88713">
    <property type="entry name" value="Glycoside hydrolase/deacetylase"/>
    <property type="match status" value="1"/>
</dbReference>
<feature type="domain" description="NodB homology" evidence="3">
    <location>
        <begin position="37"/>
        <end position="219"/>
    </location>
</feature>
<sequence>MAATFVLQQGTAPAAVPAPAAPVTQEHGHSRGACSKGLVALTFDDGPRPGTTKPLVRSLRRLGVPATFFEIGEHVAAHPALSRFVAAHGFAVENHSWSHPDLARLRKPGIRRQVVLTQRAFRRAHVRPGNLLRPPYGAVSARVDQVVAAHGLVPVLWNVDSGDWRGGGSARITASVLAQLVPGRSNVVLQHDGVDNSPASVRAVPRIVRAARHRGYCFAALGTDGTPQPPQPLLRATVLDGREGARPVAVVLRLDKPTTVPTSVRLVSVDGTARAGAAYTRLDTVVRFARGVSYAIVRVPVAATGPGGAFTVRVEHPTGLQPTATTLTATITG</sequence>
<dbReference type="PANTHER" id="PTHR10587">
    <property type="entry name" value="GLYCOSYL TRANSFERASE-RELATED"/>
    <property type="match status" value="1"/>
</dbReference>
<dbReference type="Pfam" id="PF01522">
    <property type="entry name" value="Polysacc_deac_1"/>
    <property type="match status" value="1"/>
</dbReference>
<dbReference type="Proteomes" id="UP000281708">
    <property type="component" value="Unassembled WGS sequence"/>
</dbReference>
<keyword evidence="5" id="KW-1185">Reference proteome</keyword>
<dbReference type="GO" id="GO:0016020">
    <property type="term" value="C:membrane"/>
    <property type="evidence" value="ECO:0007669"/>
    <property type="project" value="TreeGrafter"/>
</dbReference>
<gene>
    <name evidence="4" type="ORF">D9V37_19215</name>
</gene>
<dbReference type="SUPFAM" id="SSF141072">
    <property type="entry name" value="CalX-like"/>
    <property type="match status" value="1"/>
</dbReference>
<dbReference type="EMBL" id="RDBE01000010">
    <property type="protein sequence ID" value="RLV48441.1"/>
    <property type="molecule type" value="Genomic_DNA"/>
</dbReference>
<dbReference type="AlphaFoldDB" id="A0A3L8P0B0"/>
<dbReference type="PANTHER" id="PTHR10587:SF133">
    <property type="entry name" value="CHITIN DEACETYLASE 1-RELATED"/>
    <property type="match status" value="1"/>
</dbReference>
<dbReference type="InterPro" id="IPR050248">
    <property type="entry name" value="Polysacc_deacetylase_ArnD"/>
</dbReference>
<organism evidence="4 5">
    <name type="scientific">Nocardioides mangrovicus</name>
    <dbReference type="NCBI Taxonomy" id="2478913"/>
    <lineage>
        <taxon>Bacteria</taxon>
        <taxon>Bacillati</taxon>
        <taxon>Actinomycetota</taxon>
        <taxon>Actinomycetes</taxon>
        <taxon>Propionibacteriales</taxon>
        <taxon>Nocardioidaceae</taxon>
        <taxon>Nocardioides</taxon>
    </lineage>
</organism>
<dbReference type="GO" id="GO:0005975">
    <property type="term" value="P:carbohydrate metabolic process"/>
    <property type="evidence" value="ECO:0007669"/>
    <property type="project" value="InterPro"/>
</dbReference>
<dbReference type="InterPro" id="IPR011330">
    <property type="entry name" value="Glyco_hydro/deAcase_b/a-brl"/>
</dbReference>
<dbReference type="CDD" id="cd10917">
    <property type="entry name" value="CE4_NodB_like_6s_7s"/>
    <property type="match status" value="1"/>
</dbReference>
<evidence type="ECO:0000313" key="4">
    <source>
        <dbReference type="EMBL" id="RLV48441.1"/>
    </source>
</evidence>
<dbReference type="OrthoDB" id="3173508at2"/>
<dbReference type="GO" id="GO:0046872">
    <property type="term" value="F:metal ion binding"/>
    <property type="evidence" value="ECO:0007669"/>
    <property type="project" value="UniProtKB-KW"/>
</dbReference>
<dbReference type="InterPro" id="IPR002509">
    <property type="entry name" value="NODB_dom"/>
</dbReference>
<evidence type="ECO:0000259" key="3">
    <source>
        <dbReference type="PROSITE" id="PS51677"/>
    </source>
</evidence>
<evidence type="ECO:0000256" key="2">
    <source>
        <dbReference type="ARBA" id="ARBA00022801"/>
    </source>
</evidence>
<dbReference type="PROSITE" id="PS51677">
    <property type="entry name" value="NODB"/>
    <property type="match status" value="1"/>
</dbReference>
<keyword evidence="2" id="KW-0378">Hydrolase</keyword>
<name>A0A3L8P0B0_9ACTN</name>
<dbReference type="Gene3D" id="2.60.40.2030">
    <property type="match status" value="1"/>
</dbReference>
<dbReference type="RefSeq" id="WP_121807938.1">
    <property type="nucleotide sequence ID" value="NZ_RDBE01000010.1"/>
</dbReference>
<protein>
    <submittedName>
        <fullName evidence="4">Polysaccharide deacetylase family protein</fullName>
    </submittedName>
</protein>
<evidence type="ECO:0000256" key="1">
    <source>
        <dbReference type="ARBA" id="ARBA00022723"/>
    </source>
</evidence>
<accession>A0A3L8P0B0</accession>
<evidence type="ECO:0000313" key="5">
    <source>
        <dbReference type="Proteomes" id="UP000281708"/>
    </source>
</evidence>
<dbReference type="GO" id="GO:0016810">
    <property type="term" value="F:hydrolase activity, acting on carbon-nitrogen (but not peptide) bonds"/>
    <property type="evidence" value="ECO:0007669"/>
    <property type="project" value="InterPro"/>
</dbReference>
<reference evidence="4 5" key="1">
    <citation type="submission" date="2018-10" db="EMBL/GenBank/DDBJ databases">
        <title>Marmoricola sp. 4Q3S-7 whole genome shotgun sequence.</title>
        <authorList>
            <person name="Li F."/>
        </authorList>
    </citation>
    <scope>NUCLEOTIDE SEQUENCE [LARGE SCALE GENOMIC DNA]</scope>
    <source>
        <strain evidence="4 5">4Q3S-7</strain>
    </source>
</reference>
<dbReference type="Gene3D" id="3.20.20.370">
    <property type="entry name" value="Glycoside hydrolase/deacetylase"/>
    <property type="match status" value="1"/>
</dbReference>
<proteinExistence type="predicted"/>